<comment type="subcellular location">
    <subcellularLocation>
        <location evidence="1 7">Cell membrane</location>
        <topology evidence="1 7">Multi-pass membrane protein</topology>
    </subcellularLocation>
</comment>
<evidence type="ECO:0000256" key="6">
    <source>
        <dbReference type="ARBA" id="ARBA00023136"/>
    </source>
</evidence>
<dbReference type="PROSITE" id="PS50928">
    <property type="entry name" value="ABC_TM1"/>
    <property type="match status" value="1"/>
</dbReference>
<comment type="similarity">
    <text evidence="7">Belongs to the binding-protein-dependent transport system permease family.</text>
</comment>
<dbReference type="InterPro" id="IPR035906">
    <property type="entry name" value="MetI-like_sf"/>
</dbReference>
<organism evidence="9 10">
    <name type="scientific">Brooklawnia propionicigenes</name>
    <dbReference type="NCBI Taxonomy" id="3041175"/>
    <lineage>
        <taxon>Bacteria</taxon>
        <taxon>Bacillati</taxon>
        <taxon>Actinomycetota</taxon>
        <taxon>Actinomycetes</taxon>
        <taxon>Propionibacteriales</taxon>
        <taxon>Propionibacteriaceae</taxon>
        <taxon>Brooklawnia</taxon>
    </lineage>
</organism>
<accession>A0AAN0KHJ7</accession>
<evidence type="ECO:0000256" key="2">
    <source>
        <dbReference type="ARBA" id="ARBA00022448"/>
    </source>
</evidence>
<feature type="domain" description="ABC transmembrane type-1" evidence="8">
    <location>
        <begin position="103"/>
        <end position="308"/>
    </location>
</feature>
<dbReference type="CDD" id="cd06261">
    <property type="entry name" value="TM_PBP2"/>
    <property type="match status" value="1"/>
</dbReference>
<name>A0AAN0KHJ7_9ACTN</name>
<proteinExistence type="inferred from homology"/>
<dbReference type="PANTHER" id="PTHR43163">
    <property type="entry name" value="DIPEPTIDE TRANSPORT SYSTEM PERMEASE PROTEIN DPPB-RELATED"/>
    <property type="match status" value="1"/>
</dbReference>
<evidence type="ECO:0000313" key="9">
    <source>
        <dbReference type="EMBL" id="BEH03473.1"/>
    </source>
</evidence>
<keyword evidence="5 7" id="KW-1133">Transmembrane helix</keyword>
<evidence type="ECO:0000256" key="7">
    <source>
        <dbReference type="RuleBase" id="RU363032"/>
    </source>
</evidence>
<reference evidence="9" key="1">
    <citation type="journal article" date="2024" name="Int. J. Syst. Evol. Microbiol.">
        <title>Brooklawnia propionicigenes sp. nov., a facultatively anaerobic, propionate-producing bacterium isolated from a methanogenic reactor treating waste from cattle farms.</title>
        <authorList>
            <person name="Akita Y."/>
            <person name="Ueki A."/>
            <person name="Tonouchi A."/>
            <person name="Sugawara Y."/>
            <person name="Honma S."/>
            <person name="Kaku N."/>
            <person name="Ueki K."/>
        </authorList>
    </citation>
    <scope>NUCLEOTIDE SEQUENCE</scope>
    <source>
        <strain evidence="9">SH051</strain>
    </source>
</reference>
<feature type="transmembrane region" description="Helical" evidence="7">
    <location>
        <begin position="142"/>
        <end position="165"/>
    </location>
</feature>
<feature type="transmembrane region" description="Helical" evidence="7">
    <location>
        <begin position="185"/>
        <end position="208"/>
    </location>
</feature>
<keyword evidence="6 7" id="KW-0472">Membrane</keyword>
<dbReference type="PANTHER" id="PTHR43163:SF6">
    <property type="entry name" value="DIPEPTIDE TRANSPORT SYSTEM PERMEASE PROTEIN DPPB-RELATED"/>
    <property type="match status" value="1"/>
</dbReference>
<dbReference type="EMBL" id="AP028056">
    <property type="protein sequence ID" value="BEH03473.1"/>
    <property type="molecule type" value="Genomic_DNA"/>
</dbReference>
<evidence type="ECO:0000256" key="5">
    <source>
        <dbReference type="ARBA" id="ARBA00022989"/>
    </source>
</evidence>
<dbReference type="GO" id="GO:0005886">
    <property type="term" value="C:plasma membrane"/>
    <property type="evidence" value="ECO:0007669"/>
    <property type="project" value="UniProtKB-SubCell"/>
</dbReference>
<dbReference type="RefSeq" id="WP_425332721.1">
    <property type="nucleotide sequence ID" value="NZ_AP028056.1"/>
</dbReference>
<dbReference type="Pfam" id="PF00528">
    <property type="entry name" value="BPD_transp_1"/>
    <property type="match status" value="1"/>
</dbReference>
<feature type="transmembrane region" description="Helical" evidence="7">
    <location>
        <begin position="103"/>
        <end position="130"/>
    </location>
</feature>
<keyword evidence="4 7" id="KW-0812">Transmembrane</keyword>
<evidence type="ECO:0000313" key="10">
    <source>
        <dbReference type="Proteomes" id="UP001431656"/>
    </source>
</evidence>
<dbReference type="AlphaFoldDB" id="A0AAN0KHJ7"/>
<evidence type="ECO:0000256" key="4">
    <source>
        <dbReference type="ARBA" id="ARBA00022692"/>
    </source>
</evidence>
<evidence type="ECO:0000256" key="3">
    <source>
        <dbReference type="ARBA" id="ARBA00022475"/>
    </source>
</evidence>
<dbReference type="Gene3D" id="1.10.3720.10">
    <property type="entry name" value="MetI-like"/>
    <property type="match status" value="1"/>
</dbReference>
<dbReference type="KEGG" id="broo:brsh051_27540"/>
<dbReference type="Proteomes" id="UP001431656">
    <property type="component" value="Chromosome"/>
</dbReference>
<keyword evidence="3" id="KW-1003">Cell membrane</keyword>
<feature type="transmembrane region" description="Helical" evidence="7">
    <location>
        <begin position="289"/>
        <end position="308"/>
    </location>
</feature>
<dbReference type="Pfam" id="PF19300">
    <property type="entry name" value="BPD_transp_1_N"/>
    <property type="match status" value="1"/>
</dbReference>
<keyword evidence="2 7" id="KW-0813">Transport</keyword>
<keyword evidence="10" id="KW-1185">Reference proteome</keyword>
<evidence type="ECO:0000256" key="1">
    <source>
        <dbReference type="ARBA" id="ARBA00004651"/>
    </source>
</evidence>
<protein>
    <submittedName>
        <fullName evidence="9">ABC transporter permease</fullName>
    </submittedName>
</protein>
<sequence length="328" mass="35030">MNSTRVASTGWLVARRVGWFALSMLVASIVVFALLNLLPGDVAGVILGPNASQQSIDALREQLGLNQNIVPRYVEWLGAMLTGDLGSSALTGAPVNPVVADKFGVTLSLVLFGMLAAVLIALPLGILAALRRGRADGVLISGFSQLGMAIPAFVVGIALSVVVGAKLHWLPANGYVPISRSFGQWLSHLILPALTLGLVQSAVLVRYVRSAFIDVISQDYYRTARAIGWRRWPAIVRHGLRNASLQIVTVLGLQLSTLFVGAIVVESVFVLPGLGSYLVQMVGNRDLPVVQSIVMILVALVLVINLLVDLSYTLIDPRLRAGEDEVDD</sequence>
<dbReference type="SUPFAM" id="SSF161098">
    <property type="entry name" value="MetI-like"/>
    <property type="match status" value="1"/>
</dbReference>
<dbReference type="InterPro" id="IPR000515">
    <property type="entry name" value="MetI-like"/>
</dbReference>
<gene>
    <name evidence="9" type="ORF">brsh051_27540</name>
</gene>
<dbReference type="GO" id="GO:0055085">
    <property type="term" value="P:transmembrane transport"/>
    <property type="evidence" value="ECO:0007669"/>
    <property type="project" value="InterPro"/>
</dbReference>
<feature type="transmembrane region" description="Helical" evidence="7">
    <location>
        <begin position="247"/>
        <end position="269"/>
    </location>
</feature>
<dbReference type="InterPro" id="IPR045621">
    <property type="entry name" value="BPD_transp_1_N"/>
</dbReference>
<feature type="transmembrane region" description="Helical" evidence="7">
    <location>
        <begin position="20"/>
        <end position="38"/>
    </location>
</feature>
<evidence type="ECO:0000259" key="8">
    <source>
        <dbReference type="PROSITE" id="PS50928"/>
    </source>
</evidence>